<feature type="binding site" evidence="9">
    <location>
        <position position="24"/>
    </location>
    <ligand>
        <name>phosphoenolpyruvate</name>
        <dbReference type="ChEBI" id="CHEBI:58702"/>
    </ligand>
</feature>
<evidence type="ECO:0000256" key="1">
    <source>
        <dbReference type="ARBA" id="ARBA00002174"/>
    </source>
</evidence>
<dbReference type="OrthoDB" id="9809920at2"/>
<comment type="function">
    <text evidence="1 9">Catalyzes the transfer of the enolpyruvyl moiety of phosphoenolpyruvate (PEP) to the 5-hydroxyl of shikimate-3-phosphate (S3P) to produce enolpyruvyl shikimate-3-phosphate and inorganic phosphate.</text>
</comment>
<comment type="subunit">
    <text evidence="9">Monomer.</text>
</comment>
<evidence type="ECO:0000313" key="12">
    <source>
        <dbReference type="Proteomes" id="UP000254968"/>
    </source>
</evidence>
<dbReference type="NCBIfam" id="TIGR01356">
    <property type="entry name" value="aroA"/>
    <property type="match status" value="1"/>
</dbReference>
<comment type="subcellular location">
    <subcellularLocation>
        <location evidence="9">Cytoplasm</location>
    </subcellularLocation>
</comment>
<keyword evidence="4 9" id="KW-0963">Cytoplasm</keyword>
<dbReference type="EC" id="2.5.1.19" evidence="9"/>
<keyword evidence="6 9" id="KW-0808">Transferase</keyword>
<feature type="binding site" evidence="9">
    <location>
        <position position="97"/>
    </location>
    <ligand>
        <name>phosphoenolpyruvate</name>
        <dbReference type="ChEBI" id="CHEBI:58702"/>
    </ligand>
</feature>
<dbReference type="Gene3D" id="3.65.10.10">
    <property type="entry name" value="Enolpyruvate transferase domain"/>
    <property type="match status" value="2"/>
</dbReference>
<protein>
    <recommendedName>
        <fullName evidence="9">3-phosphoshikimate 1-carboxyvinyltransferase</fullName>
        <ecNumber evidence="9">2.5.1.19</ecNumber>
    </recommendedName>
    <alternativeName>
        <fullName evidence="9">5-enolpyruvylshikimate-3-phosphate synthase</fullName>
        <shortName evidence="9">EPSP synthase</shortName>
        <shortName evidence="9">EPSPS</shortName>
    </alternativeName>
</protein>
<name>A0A378I184_9GAMM</name>
<dbReference type="FunFam" id="3.65.10.10:FF:000005">
    <property type="entry name" value="3-phosphoshikimate 1-carboxyvinyltransferase"/>
    <property type="match status" value="1"/>
</dbReference>
<dbReference type="InterPro" id="IPR013792">
    <property type="entry name" value="RNA3'P_cycl/enolpyr_Trfase_a/b"/>
</dbReference>
<dbReference type="PANTHER" id="PTHR21090">
    <property type="entry name" value="AROM/DEHYDROQUINATE SYNTHASE"/>
    <property type="match status" value="1"/>
</dbReference>
<dbReference type="PROSITE" id="PS00885">
    <property type="entry name" value="EPSP_SYNTHASE_2"/>
    <property type="match status" value="1"/>
</dbReference>
<dbReference type="HAMAP" id="MF_00210">
    <property type="entry name" value="EPSP_synth"/>
    <property type="match status" value="1"/>
</dbReference>
<keyword evidence="5 9" id="KW-0028">Amino-acid biosynthesis</keyword>
<feature type="binding site" evidence="9">
    <location>
        <position position="169"/>
    </location>
    <ligand>
        <name>3-phosphoshikimate</name>
        <dbReference type="ChEBI" id="CHEBI:145989"/>
    </ligand>
</feature>
<evidence type="ECO:0000259" key="10">
    <source>
        <dbReference type="Pfam" id="PF00275"/>
    </source>
</evidence>
<dbReference type="Pfam" id="PF00275">
    <property type="entry name" value="EPSP_synthase"/>
    <property type="match status" value="1"/>
</dbReference>
<keyword evidence="7 9" id="KW-0057">Aromatic amino acid biosynthesis</keyword>
<dbReference type="Proteomes" id="UP000254968">
    <property type="component" value="Unassembled WGS sequence"/>
</dbReference>
<comment type="caution">
    <text evidence="9">Lacks conserved residue(s) required for the propagation of feature annotation.</text>
</comment>
<feature type="binding site" evidence="9">
    <location>
        <position position="125"/>
    </location>
    <ligand>
        <name>phosphoenolpyruvate</name>
        <dbReference type="ChEBI" id="CHEBI:58702"/>
    </ligand>
</feature>
<dbReference type="CDD" id="cd01556">
    <property type="entry name" value="EPSP_synthase"/>
    <property type="match status" value="1"/>
</dbReference>
<evidence type="ECO:0000256" key="3">
    <source>
        <dbReference type="ARBA" id="ARBA00009948"/>
    </source>
</evidence>
<accession>A0A378I184</accession>
<evidence type="ECO:0000256" key="5">
    <source>
        <dbReference type="ARBA" id="ARBA00022605"/>
    </source>
</evidence>
<dbReference type="GO" id="GO:0009423">
    <property type="term" value="P:chorismate biosynthetic process"/>
    <property type="evidence" value="ECO:0007669"/>
    <property type="project" value="UniProtKB-UniRule"/>
</dbReference>
<feature type="binding site" evidence="9">
    <location>
        <position position="171"/>
    </location>
    <ligand>
        <name>3-phosphoshikimate</name>
        <dbReference type="ChEBI" id="CHEBI:145989"/>
    </ligand>
</feature>
<proteinExistence type="inferred from homology"/>
<feature type="binding site" evidence="9">
    <location>
        <position position="171"/>
    </location>
    <ligand>
        <name>phosphoenolpyruvate</name>
        <dbReference type="ChEBI" id="CHEBI:58702"/>
    </ligand>
</feature>
<feature type="active site" description="Proton acceptor" evidence="9">
    <location>
        <position position="317"/>
    </location>
</feature>
<evidence type="ECO:0000256" key="7">
    <source>
        <dbReference type="ARBA" id="ARBA00023141"/>
    </source>
</evidence>
<feature type="binding site" evidence="9">
    <location>
        <position position="344"/>
    </location>
    <ligand>
        <name>3-phosphoshikimate</name>
        <dbReference type="ChEBI" id="CHEBI:145989"/>
    </ligand>
</feature>
<dbReference type="FunFam" id="3.65.10.10:FF:000006">
    <property type="entry name" value="3-phosphoshikimate 1-carboxyvinyltransferase"/>
    <property type="match status" value="1"/>
</dbReference>
<feature type="domain" description="Enolpyruvate transferase" evidence="10">
    <location>
        <begin position="10"/>
        <end position="422"/>
    </location>
</feature>
<evidence type="ECO:0000256" key="2">
    <source>
        <dbReference type="ARBA" id="ARBA00004811"/>
    </source>
</evidence>
<comment type="pathway">
    <text evidence="2 9">Metabolic intermediate biosynthesis; chorismate biosynthesis; chorismate from D-erythrose 4-phosphate and phosphoenolpyruvate: step 6/7.</text>
</comment>
<evidence type="ECO:0000313" key="11">
    <source>
        <dbReference type="EMBL" id="STX28948.1"/>
    </source>
</evidence>
<reference evidence="11 12" key="1">
    <citation type="submission" date="2018-06" db="EMBL/GenBank/DDBJ databases">
        <authorList>
            <consortium name="Pathogen Informatics"/>
            <person name="Doyle S."/>
        </authorList>
    </citation>
    <scope>NUCLEOTIDE SEQUENCE [LARGE SCALE GENOMIC DNA]</scope>
    <source>
        <strain evidence="11 12">NCTC13315</strain>
    </source>
</reference>
<feature type="binding site" evidence="9">
    <location>
        <position position="389"/>
    </location>
    <ligand>
        <name>phosphoenolpyruvate</name>
        <dbReference type="ChEBI" id="CHEBI:58702"/>
    </ligand>
</feature>
<feature type="binding site" evidence="9">
    <location>
        <position position="24"/>
    </location>
    <ligand>
        <name>3-phosphoshikimate</name>
        <dbReference type="ChEBI" id="CHEBI:145989"/>
    </ligand>
</feature>
<comment type="similarity">
    <text evidence="3 9">Belongs to the EPSP synthase family.</text>
</comment>
<evidence type="ECO:0000256" key="6">
    <source>
        <dbReference type="ARBA" id="ARBA00022679"/>
    </source>
</evidence>
<dbReference type="InterPro" id="IPR023193">
    <property type="entry name" value="EPSP_synthase_CS"/>
</dbReference>
<dbReference type="PANTHER" id="PTHR21090:SF5">
    <property type="entry name" value="PENTAFUNCTIONAL AROM POLYPEPTIDE"/>
    <property type="match status" value="1"/>
</dbReference>
<dbReference type="PROSITE" id="PS00104">
    <property type="entry name" value="EPSP_SYNTHASE_1"/>
    <property type="match status" value="1"/>
</dbReference>
<dbReference type="EMBL" id="UGNV01000001">
    <property type="protein sequence ID" value="STX28948.1"/>
    <property type="molecule type" value="Genomic_DNA"/>
</dbReference>
<dbReference type="AlphaFoldDB" id="A0A378I184"/>
<dbReference type="GO" id="GO:0003866">
    <property type="term" value="F:3-phosphoshikimate 1-carboxyvinyltransferase activity"/>
    <property type="evidence" value="ECO:0007669"/>
    <property type="project" value="UniProtKB-UniRule"/>
</dbReference>
<feature type="binding site" evidence="9">
    <location>
        <position position="317"/>
    </location>
    <ligand>
        <name>3-phosphoshikimate</name>
        <dbReference type="ChEBI" id="CHEBI:145989"/>
    </ligand>
</feature>
<gene>
    <name evidence="9 11" type="primary">aroA</name>
    <name evidence="11" type="ORF">NCTC13315_01482</name>
</gene>
<organism evidence="11 12">
    <name type="scientific">Legionella beliardensis</name>
    <dbReference type="NCBI Taxonomy" id="91822"/>
    <lineage>
        <taxon>Bacteria</taxon>
        <taxon>Pseudomonadati</taxon>
        <taxon>Pseudomonadota</taxon>
        <taxon>Gammaproteobacteria</taxon>
        <taxon>Legionellales</taxon>
        <taxon>Legionellaceae</taxon>
        <taxon>Legionella</taxon>
    </lineage>
</organism>
<feature type="binding site" evidence="9">
    <location>
        <position position="25"/>
    </location>
    <ligand>
        <name>3-phosphoshikimate</name>
        <dbReference type="ChEBI" id="CHEBI:145989"/>
    </ligand>
</feature>
<dbReference type="SUPFAM" id="SSF55205">
    <property type="entry name" value="EPT/RTPC-like"/>
    <property type="match status" value="1"/>
</dbReference>
<dbReference type="GO" id="GO:0009073">
    <property type="term" value="P:aromatic amino acid family biosynthetic process"/>
    <property type="evidence" value="ECO:0007669"/>
    <property type="project" value="UniProtKB-KW"/>
</dbReference>
<sequence length="439" mass="46845">MNTFDYVSSPVQQLRGDITVPGDKSISHRAIMFGAIAEGTTTINGFLDGEDCLATLNAFRLMGVAIEGPIAQRVIIQGVGKHGLQAPAEVIDCGNSGTSIRLLAGLLAAQSFDSVLTGDASLLKRPMERISRPLTQMGADIDTTEGKPPLSIKGGQSLTGITYEMPEASAQVKSSLLLAGLYASGETTVIEPGLTRDHTERMLTAFSYPISKSENKIIINSEATCIGTDVIVPGDISSAAFFIVAATLIPDSDILIRNVGINPTRTGIIQILQQMGAKIELKNKRLYGEELVADLHVQYAPLEGIDIPTALVPLAIDEFPIIFIAAACAKGQTRLHGAKELRNKESDRISAMVDGLQRLGIEAQAFYDGVFINGGTLQGGEIDSYHDHRIAMAFAIAGAAAKNEIIIKNCENVATSFPTFVNTANMIQLAIKEQRHAVK</sequence>
<keyword evidence="12" id="KW-1185">Reference proteome</keyword>
<dbReference type="PIRSF" id="PIRSF000505">
    <property type="entry name" value="EPSPS"/>
    <property type="match status" value="1"/>
</dbReference>
<comment type="catalytic activity">
    <reaction evidence="8">
        <text>3-phosphoshikimate + phosphoenolpyruvate = 5-O-(1-carboxyvinyl)-3-phosphoshikimate + phosphate</text>
        <dbReference type="Rhea" id="RHEA:21256"/>
        <dbReference type="ChEBI" id="CHEBI:43474"/>
        <dbReference type="ChEBI" id="CHEBI:57701"/>
        <dbReference type="ChEBI" id="CHEBI:58702"/>
        <dbReference type="ChEBI" id="CHEBI:145989"/>
        <dbReference type="EC" id="2.5.1.19"/>
    </reaction>
    <physiologicalReaction direction="left-to-right" evidence="8">
        <dbReference type="Rhea" id="RHEA:21257"/>
    </physiologicalReaction>
</comment>
<dbReference type="InterPro" id="IPR036968">
    <property type="entry name" value="Enolpyruvate_Tfrase_sf"/>
</dbReference>
<dbReference type="RefSeq" id="WP_115302656.1">
    <property type="nucleotide sequence ID" value="NZ_CAAAHO010000004.1"/>
</dbReference>
<dbReference type="UniPathway" id="UPA00053">
    <property type="reaction ID" value="UER00089"/>
</dbReference>
<dbReference type="GO" id="GO:0005737">
    <property type="term" value="C:cytoplasm"/>
    <property type="evidence" value="ECO:0007669"/>
    <property type="project" value="UniProtKB-SubCell"/>
</dbReference>
<evidence type="ECO:0000256" key="4">
    <source>
        <dbReference type="ARBA" id="ARBA00022490"/>
    </source>
</evidence>
<feature type="binding site" evidence="9">
    <location>
        <position position="29"/>
    </location>
    <ligand>
        <name>3-phosphoshikimate</name>
        <dbReference type="ChEBI" id="CHEBI:145989"/>
    </ligand>
</feature>
<dbReference type="InterPro" id="IPR001986">
    <property type="entry name" value="Enolpyruvate_Tfrase_dom"/>
</dbReference>
<dbReference type="InterPro" id="IPR006264">
    <property type="entry name" value="EPSP_synthase"/>
</dbReference>
<dbReference type="GO" id="GO:0008652">
    <property type="term" value="P:amino acid biosynthetic process"/>
    <property type="evidence" value="ECO:0007669"/>
    <property type="project" value="UniProtKB-KW"/>
</dbReference>
<evidence type="ECO:0000256" key="9">
    <source>
        <dbReference type="HAMAP-Rule" id="MF_00210"/>
    </source>
</evidence>
<evidence type="ECO:0000256" key="8">
    <source>
        <dbReference type="ARBA" id="ARBA00044633"/>
    </source>
</evidence>
<feature type="binding site" evidence="9">
    <location>
        <position position="348"/>
    </location>
    <ligand>
        <name>phosphoenolpyruvate</name>
        <dbReference type="ChEBI" id="CHEBI:58702"/>
    </ligand>
</feature>